<evidence type="ECO:0000256" key="1">
    <source>
        <dbReference type="ARBA" id="ARBA00000385"/>
    </source>
</evidence>
<feature type="domain" description="Pseudouridine synthase II N-terminal" evidence="6">
    <location>
        <begin position="23"/>
        <end position="170"/>
    </location>
</feature>
<name>A0A2K9E6L3_9FIRM</name>
<accession>A0A2K9E6L3</accession>
<evidence type="ECO:0000313" key="10">
    <source>
        <dbReference type="Proteomes" id="UP000233534"/>
    </source>
</evidence>
<evidence type="ECO:0000256" key="2">
    <source>
        <dbReference type="ARBA" id="ARBA00005642"/>
    </source>
</evidence>
<dbReference type="EMBL" id="CP025197">
    <property type="protein sequence ID" value="AUG58028.1"/>
    <property type="molecule type" value="Genomic_DNA"/>
</dbReference>
<dbReference type="GO" id="GO:0031119">
    <property type="term" value="P:tRNA pseudouridine synthesis"/>
    <property type="evidence" value="ECO:0007669"/>
    <property type="project" value="UniProtKB-UniRule"/>
</dbReference>
<evidence type="ECO:0000256" key="4">
    <source>
        <dbReference type="ARBA" id="ARBA00023235"/>
    </source>
</evidence>
<dbReference type="SUPFAM" id="SSF55120">
    <property type="entry name" value="Pseudouridine synthase"/>
    <property type="match status" value="1"/>
</dbReference>
<dbReference type="AlphaFoldDB" id="A0A2K9E6L3"/>
<dbReference type="InterPro" id="IPR014780">
    <property type="entry name" value="tRNA_psdUridine_synth_TruB"/>
</dbReference>
<reference evidence="9 11" key="2">
    <citation type="journal article" date="2018" name="Syst. Appl. Microbiol.">
        <title>Characterization and high-quality draft genome sequence of Herbivorax saccincola A7, an anaerobic, alkaliphilic, thermophilic, cellulolytic, and xylanolytic bacterium.</title>
        <authorList>
            <person name="Aikawa S."/>
            <person name="Baramee S."/>
            <person name="Sermsathanaswadi J."/>
            <person name="Thianheng P."/>
            <person name="Tachaapaikoon C."/>
            <person name="Shikata A."/>
            <person name="Waeonukul R."/>
            <person name="Pason P."/>
            <person name="Ratanakhanokchai K."/>
            <person name="Kosugi A."/>
        </authorList>
    </citation>
    <scope>NUCLEOTIDE SEQUENCE [LARGE SCALE GENOMIC DNA]</scope>
    <source>
        <strain evidence="9 11">A7</strain>
    </source>
</reference>
<evidence type="ECO:0000256" key="3">
    <source>
        <dbReference type="ARBA" id="ARBA00022694"/>
    </source>
</evidence>
<dbReference type="Proteomes" id="UP000233534">
    <property type="component" value="Chromosome"/>
</dbReference>
<dbReference type="InterPro" id="IPR032819">
    <property type="entry name" value="TruB_C"/>
</dbReference>
<protein>
    <recommendedName>
        <fullName evidence="5">tRNA pseudouridine synthase B</fullName>
        <ecNumber evidence="5">5.4.99.25</ecNumber>
    </recommendedName>
    <alternativeName>
        <fullName evidence="5">tRNA pseudouridine(55) synthase</fullName>
        <shortName evidence="5">Psi55 synthase</shortName>
    </alternativeName>
    <alternativeName>
        <fullName evidence="5">tRNA pseudouridylate synthase</fullName>
    </alternativeName>
    <alternativeName>
        <fullName evidence="5">tRNA-uridine isomerase</fullName>
    </alternativeName>
</protein>
<comment type="function">
    <text evidence="5">Responsible for synthesis of pseudouridine from uracil-55 in the psi GC loop of transfer RNAs.</text>
</comment>
<dbReference type="HAMAP" id="MF_01080">
    <property type="entry name" value="TruB_bact"/>
    <property type="match status" value="1"/>
</dbReference>
<dbReference type="EC" id="5.4.99.25" evidence="5"/>
<keyword evidence="4 5" id="KW-0413">Isomerase</keyword>
<dbReference type="GO" id="GO:1990481">
    <property type="term" value="P:mRNA pseudouridine synthesis"/>
    <property type="evidence" value="ECO:0007669"/>
    <property type="project" value="TreeGrafter"/>
</dbReference>
<dbReference type="OrthoDB" id="9802309at2"/>
<dbReference type="InterPro" id="IPR002501">
    <property type="entry name" value="PsdUridine_synth_N"/>
</dbReference>
<feature type="active site" description="Nucleophile" evidence="5">
    <location>
        <position position="38"/>
    </location>
</feature>
<dbReference type="NCBIfam" id="TIGR00431">
    <property type="entry name" value="TruB"/>
    <property type="match status" value="1"/>
</dbReference>
<dbReference type="Pfam" id="PF16198">
    <property type="entry name" value="TruB_C_2"/>
    <property type="match status" value="1"/>
</dbReference>
<dbReference type="Proteomes" id="UP000239720">
    <property type="component" value="Unassembled WGS sequence"/>
</dbReference>
<evidence type="ECO:0000313" key="11">
    <source>
        <dbReference type="Proteomes" id="UP000239720"/>
    </source>
</evidence>
<gene>
    <name evidence="5 8" type="primary">truB</name>
    <name evidence="9" type="ORF">B9R14_14885</name>
    <name evidence="8" type="ORF">HVS_10665</name>
</gene>
<keyword evidence="10" id="KW-1185">Reference proteome</keyword>
<dbReference type="Gene3D" id="3.30.2350.10">
    <property type="entry name" value="Pseudouridine synthase"/>
    <property type="match status" value="1"/>
</dbReference>
<keyword evidence="3 5" id="KW-0819">tRNA processing</keyword>
<dbReference type="CDD" id="cd02573">
    <property type="entry name" value="PseudoU_synth_EcTruB"/>
    <property type="match status" value="1"/>
</dbReference>
<evidence type="ECO:0000313" key="9">
    <source>
        <dbReference type="EMBL" id="PQQ68381.1"/>
    </source>
</evidence>
<dbReference type="PANTHER" id="PTHR13767:SF2">
    <property type="entry name" value="PSEUDOURIDYLATE SYNTHASE TRUB1"/>
    <property type="match status" value="1"/>
</dbReference>
<dbReference type="GO" id="GO:0160148">
    <property type="term" value="F:tRNA pseudouridine(55) synthase activity"/>
    <property type="evidence" value="ECO:0007669"/>
    <property type="project" value="UniProtKB-EC"/>
</dbReference>
<reference evidence="8 10" key="1">
    <citation type="submission" date="2017-12" db="EMBL/GenBank/DDBJ databases">
        <title>Complete genome sequence of Herbivorax saccincola GGR1, a novel Cellulosome-producing hydrolytic bacterium in a thermophilic biogas plant, established by Illumina and Nanopore MinION sequencing.</title>
        <authorList>
            <person name="Pechtl A."/>
            <person name="Ruckert C."/>
            <person name="Koeck D.E."/>
            <person name="Maus I."/>
            <person name="Winkler A."/>
            <person name="Kalinowski J."/>
            <person name="Puhler A."/>
            <person name="Schwarz W.W."/>
            <person name="Zverlov V.V."/>
            <person name="Schluter A."/>
            <person name="Liebl W."/>
        </authorList>
    </citation>
    <scope>NUCLEOTIDE SEQUENCE [LARGE SCALE GENOMIC DNA]</scope>
    <source>
        <strain evidence="8">GGR1</strain>
        <strain evidence="10">SR1</strain>
    </source>
</reference>
<evidence type="ECO:0000256" key="5">
    <source>
        <dbReference type="HAMAP-Rule" id="MF_01080"/>
    </source>
</evidence>
<sequence>MNGVINVLKPTGMTSFDVVAYLRRILKIKKVGHTGTLDPCAAGVLPVCLGKATKAVEFLIDKDKIYRAGLKLGISTDTQDATGKIIKESPVDVSKDEIERAIMSFVGKYSQVPPMYSAIKVNGKKLYDIAREGKVIDRKPREVEIYSIDIIQIKKDSVIFDVECSKGTYIRTLCDDIGNKLGCGGHMSFLLRKKAGVFDLSTTLTLEEIRELAAQGTLQEKIIPVDEIFKDYDKIVLNLKDTKKFTNGAKIKISDEFKKKKNLRVYGWDGKFLAFGQVIKFNEDILLKSRKMFI</sequence>
<comment type="catalytic activity">
    <reaction evidence="1 5">
        <text>uridine(55) in tRNA = pseudouridine(55) in tRNA</text>
        <dbReference type="Rhea" id="RHEA:42532"/>
        <dbReference type="Rhea" id="RHEA-COMP:10101"/>
        <dbReference type="Rhea" id="RHEA-COMP:10102"/>
        <dbReference type="ChEBI" id="CHEBI:65314"/>
        <dbReference type="ChEBI" id="CHEBI:65315"/>
        <dbReference type="EC" id="5.4.99.25"/>
    </reaction>
</comment>
<dbReference type="Pfam" id="PF01509">
    <property type="entry name" value="TruB_N"/>
    <property type="match status" value="1"/>
</dbReference>
<organism evidence="8 10">
    <name type="scientific">Acetivibrio saccincola</name>
    <dbReference type="NCBI Taxonomy" id="1677857"/>
    <lineage>
        <taxon>Bacteria</taxon>
        <taxon>Bacillati</taxon>
        <taxon>Bacillota</taxon>
        <taxon>Clostridia</taxon>
        <taxon>Eubacteriales</taxon>
        <taxon>Oscillospiraceae</taxon>
        <taxon>Acetivibrio</taxon>
    </lineage>
</organism>
<feature type="domain" description="tRNA pseudouridylate synthase B C-terminal" evidence="7">
    <location>
        <begin position="171"/>
        <end position="229"/>
    </location>
</feature>
<dbReference type="RefSeq" id="WP_101304233.1">
    <property type="nucleotide sequence ID" value="NZ_CP025197.1"/>
</dbReference>
<dbReference type="KEGG" id="hsc:HVS_10665"/>
<dbReference type="GO" id="GO:0003723">
    <property type="term" value="F:RNA binding"/>
    <property type="evidence" value="ECO:0007669"/>
    <property type="project" value="InterPro"/>
</dbReference>
<evidence type="ECO:0000313" key="8">
    <source>
        <dbReference type="EMBL" id="AUG58028.1"/>
    </source>
</evidence>
<comment type="similarity">
    <text evidence="2 5">Belongs to the pseudouridine synthase TruB family. Type 1 subfamily.</text>
</comment>
<evidence type="ECO:0000259" key="6">
    <source>
        <dbReference type="Pfam" id="PF01509"/>
    </source>
</evidence>
<proteinExistence type="inferred from homology"/>
<dbReference type="FunFam" id="3.30.2350.10:FF:000011">
    <property type="entry name" value="tRNA pseudouridine synthase B"/>
    <property type="match status" value="1"/>
</dbReference>
<dbReference type="InterPro" id="IPR020103">
    <property type="entry name" value="PsdUridine_synth_cat_dom_sf"/>
</dbReference>
<dbReference type="EMBL" id="NEMB01000003">
    <property type="protein sequence ID" value="PQQ68381.1"/>
    <property type="molecule type" value="Genomic_DNA"/>
</dbReference>
<dbReference type="PANTHER" id="PTHR13767">
    <property type="entry name" value="TRNA-PSEUDOURIDINE SYNTHASE"/>
    <property type="match status" value="1"/>
</dbReference>
<evidence type="ECO:0000259" key="7">
    <source>
        <dbReference type="Pfam" id="PF16198"/>
    </source>
</evidence>